<keyword evidence="1" id="KW-1133">Transmembrane helix</keyword>
<feature type="transmembrane region" description="Helical" evidence="1">
    <location>
        <begin position="159"/>
        <end position="190"/>
    </location>
</feature>
<dbReference type="OrthoDB" id="9781459at2"/>
<sequence length="200" mass="22279">MEAQLSPLQNRWTLRDFITLAIFNVVMLIIITFCPMFTFASYLIVGGITALLNGPLYVVMANKINKRGVLFLSSIITGLYFVAYGYAYFLLVLGVMGIICELVLWGQEGYKSTLRSAIAYALFYVGYSMCGMVPLMFFRDEYIAILSKSYSKVALDEMLYYYGTPSMAITMCLISAAGGLVGVMIGNMLFKKHVKKAKLA</sequence>
<evidence type="ECO:0000313" key="3">
    <source>
        <dbReference type="Proteomes" id="UP000268829"/>
    </source>
</evidence>
<dbReference type="AlphaFoldDB" id="A0A3M8B0M7"/>
<name>A0A3M8B0M7_9BACL</name>
<dbReference type="Proteomes" id="UP000268829">
    <property type="component" value="Unassembled WGS sequence"/>
</dbReference>
<comment type="caution">
    <text evidence="2">The sequence shown here is derived from an EMBL/GenBank/DDBJ whole genome shotgun (WGS) entry which is preliminary data.</text>
</comment>
<organism evidence="2 3">
    <name type="scientific">Brevibacillus gelatini</name>
    <dbReference type="NCBI Taxonomy" id="1655277"/>
    <lineage>
        <taxon>Bacteria</taxon>
        <taxon>Bacillati</taxon>
        <taxon>Bacillota</taxon>
        <taxon>Bacilli</taxon>
        <taxon>Bacillales</taxon>
        <taxon>Paenibacillaceae</taxon>
        <taxon>Brevibacillus</taxon>
    </lineage>
</organism>
<keyword evidence="3" id="KW-1185">Reference proteome</keyword>
<keyword evidence="1" id="KW-0812">Transmembrane</keyword>
<proteinExistence type="predicted"/>
<reference evidence="2 3" key="1">
    <citation type="submission" date="2018-10" db="EMBL/GenBank/DDBJ databases">
        <title>Phylogenomics of Brevibacillus.</title>
        <authorList>
            <person name="Dunlap C."/>
        </authorList>
    </citation>
    <scope>NUCLEOTIDE SEQUENCE [LARGE SCALE GENOMIC DNA]</scope>
    <source>
        <strain evidence="2 3">DSM 100115</strain>
    </source>
</reference>
<protein>
    <submittedName>
        <fullName evidence="2">Trep_Strep domain-containing protein</fullName>
    </submittedName>
</protein>
<feature type="transmembrane region" description="Helical" evidence="1">
    <location>
        <begin position="89"/>
        <end position="106"/>
    </location>
</feature>
<evidence type="ECO:0000313" key="2">
    <source>
        <dbReference type="EMBL" id="RNB56870.1"/>
    </source>
</evidence>
<dbReference type="EMBL" id="RHHS01000027">
    <property type="protein sequence ID" value="RNB56870.1"/>
    <property type="molecule type" value="Genomic_DNA"/>
</dbReference>
<dbReference type="Pfam" id="PF09605">
    <property type="entry name" value="Trep_Strep"/>
    <property type="match status" value="1"/>
</dbReference>
<keyword evidence="1" id="KW-0472">Membrane</keyword>
<dbReference type="NCBIfam" id="TIGR02185">
    <property type="entry name" value="Trep_Strep"/>
    <property type="match status" value="1"/>
</dbReference>
<dbReference type="InterPro" id="IPR011733">
    <property type="entry name" value="CHP02185_IM"/>
</dbReference>
<gene>
    <name evidence="2" type="ORF">EDM57_11125</name>
</gene>
<evidence type="ECO:0000256" key="1">
    <source>
        <dbReference type="SAM" id="Phobius"/>
    </source>
</evidence>
<feature type="transmembrane region" description="Helical" evidence="1">
    <location>
        <begin position="39"/>
        <end position="60"/>
    </location>
</feature>
<dbReference type="RefSeq" id="WP_122904834.1">
    <property type="nucleotide sequence ID" value="NZ_CP154342.1"/>
</dbReference>
<feature type="transmembrane region" description="Helical" evidence="1">
    <location>
        <begin position="12"/>
        <end position="33"/>
    </location>
</feature>
<feature type="transmembrane region" description="Helical" evidence="1">
    <location>
        <begin position="118"/>
        <end position="139"/>
    </location>
</feature>
<accession>A0A3M8B0M7</accession>